<dbReference type="Proteomes" id="UP000199356">
    <property type="component" value="Unassembled WGS sequence"/>
</dbReference>
<protein>
    <submittedName>
        <fullName evidence="4">Carboxylesterase</fullName>
    </submittedName>
</protein>
<feature type="active site" description="Charge relay system" evidence="1">
    <location>
        <position position="204"/>
    </location>
</feature>
<evidence type="ECO:0000313" key="5">
    <source>
        <dbReference type="Proteomes" id="UP000199356"/>
    </source>
</evidence>
<dbReference type="Pfam" id="PF12697">
    <property type="entry name" value="Abhydrolase_6"/>
    <property type="match status" value="1"/>
</dbReference>
<feature type="active site" description="Charge relay system" evidence="1">
    <location>
        <position position="234"/>
    </location>
</feature>
<evidence type="ECO:0000259" key="3">
    <source>
        <dbReference type="Pfam" id="PF12697"/>
    </source>
</evidence>
<dbReference type="SUPFAM" id="SSF53474">
    <property type="entry name" value="alpha/beta-Hydrolases"/>
    <property type="match status" value="1"/>
</dbReference>
<evidence type="ECO:0000256" key="2">
    <source>
        <dbReference type="PIRSR" id="PIRSR017388-3"/>
    </source>
</evidence>
<dbReference type="InterPro" id="IPR029058">
    <property type="entry name" value="AB_hydrolase_fold"/>
</dbReference>
<feature type="active site" description="Nucleophile" evidence="1">
    <location>
        <position position="103"/>
    </location>
</feature>
<sequence>MTSLANSRWLADTPEAQPFLIDGNEVGILLLHGFTSTPQSVRHVGHAAQAASGATVLAPLLAGHGETPEVLATTGQRDWIASAEAALEQLRKRCGRIVVAGLSLGATLALNLAARRPEVVDAVVSINGSTGLYRPEVVLPLFQPNGPEFLPGIGSDIRDEKVRELSYDRIPRATLRERFLLTHTTGALLPLIKQPCLVIQSREDHVVSPDNALRIVRDVASDDVRLVWLRESWHVATLDHDRDRIARLISDFVLTLGR</sequence>
<proteinExistence type="predicted"/>
<feature type="site" description="Important for substrate specificity" evidence="2">
    <location>
        <position position="153"/>
    </location>
</feature>
<organism evidence="4 5">
    <name type="scientific">Tranquillimonas alkanivorans</name>
    <dbReference type="NCBI Taxonomy" id="441119"/>
    <lineage>
        <taxon>Bacteria</taxon>
        <taxon>Pseudomonadati</taxon>
        <taxon>Pseudomonadota</taxon>
        <taxon>Alphaproteobacteria</taxon>
        <taxon>Rhodobacterales</taxon>
        <taxon>Roseobacteraceae</taxon>
        <taxon>Tranquillimonas</taxon>
    </lineage>
</organism>
<dbReference type="Gene3D" id="3.40.50.1820">
    <property type="entry name" value="alpha/beta hydrolase"/>
    <property type="match status" value="1"/>
</dbReference>
<dbReference type="GO" id="GO:0052689">
    <property type="term" value="F:carboxylic ester hydrolase activity"/>
    <property type="evidence" value="ECO:0007669"/>
    <property type="project" value="InterPro"/>
</dbReference>
<dbReference type="STRING" id="441119.SAMN04488047_112164"/>
<dbReference type="PANTHER" id="PTHR43689">
    <property type="entry name" value="HYDROLASE"/>
    <property type="match status" value="1"/>
</dbReference>
<dbReference type="InterPro" id="IPR000073">
    <property type="entry name" value="AB_hydrolase_1"/>
</dbReference>
<evidence type="ECO:0000313" key="4">
    <source>
        <dbReference type="EMBL" id="SFP78371.1"/>
    </source>
</evidence>
<keyword evidence="5" id="KW-1185">Reference proteome</keyword>
<accession>A0A1I5T6C0</accession>
<feature type="domain" description="AB hydrolase-1" evidence="3">
    <location>
        <begin position="28"/>
        <end position="247"/>
    </location>
</feature>
<evidence type="ECO:0000256" key="1">
    <source>
        <dbReference type="PIRSR" id="PIRSR017388-1"/>
    </source>
</evidence>
<name>A0A1I5T6C0_9RHOB</name>
<dbReference type="AlphaFoldDB" id="A0A1I5T6C0"/>
<dbReference type="RefSeq" id="WP_093423588.1">
    <property type="nucleotide sequence ID" value="NZ_FOXA01000012.1"/>
</dbReference>
<dbReference type="PANTHER" id="PTHR43689:SF8">
    <property type="entry name" value="ALPHA_BETA-HYDROLASES SUPERFAMILY PROTEIN"/>
    <property type="match status" value="1"/>
</dbReference>
<reference evidence="4 5" key="1">
    <citation type="submission" date="2016-10" db="EMBL/GenBank/DDBJ databases">
        <authorList>
            <person name="de Groot N.N."/>
        </authorList>
    </citation>
    <scope>NUCLEOTIDE SEQUENCE [LARGE SCALE GENOMIC DNA]</scope>
    <source>
        <strain evidence="4 5">DSM 19547</strain>
    </source>
</reference>
<dbReference type="InterPro" id="IPR012354">
    <property type="entry name" value="Esterase_lipase"/>
</dbReference>
<dbReference type="EMBL" id="FOXA01000012">
    <property type="protein sequence ID" value="SFP78371.1"/>
    <property type="molecule type" value="Genomic_DNA"/>
</dbReference>
<dbReference type="PIRSF" id="PIRSF017388">
    <property type="entry name" value="Esterase_lipase"/>
    <property type="match status" value="1"/>
</dbReference>
<dbReference type="OrthoDB" id="8476759at2"/>
<gene>
    <name evidence="4" type="ORF">SAMN04488047_112164</name>
</gene>